<organism evidence="1 2">
    <name type="scientific">Candidatus Zambryskibacteria bacterium RIFCSPLOWO2_01_FULL_39_39</name>
    <dbReference type="NCBI Taxonomy" id="1802758"/>
    <lineage>
        <taxon>Bacteria</taxon>
        <taxon>Candidatus Zambryskiibacteriota</taxon>
    </lineage>
</organism>
<dbReference type="Proteomes" id="UP000177707">
    <property type="component" value="Unassembled WGS sequence"/>
</dbReference>
<dbReference type="EMBL" id="MHWB01000009">
    <property type="protein sequence ID" value="OHB01944.1"/>
    <property type="molecule type" value="Genomic_DNA"/>
</dbReference>
<protein>
    <submittedName>
        <fullName evidence="1">Uncharacterized protein</fullName>
    </submittedName>
</protein>
<reference evidence="1 2" key="1">
    <citation type="journal article" date="2016" name="Nat. Commun.">
        <title>Thousands of microbial genomes shed light on interconnected biogeochemical processes in an aquifer system.</title>
        <authorList>
            <person name="Anantharaman K."/>
            <person name="Brown C.T."/>
            <person name="Hug L.A."/>
            <person name="Sharon I."/>
            <person name="Castelle C.J."/>
            <person name="Probst A.J."/>
            <person name="Thomas B.C."/>
            <person name="Singh A."/>
            <person name="Wilkins M.J."/>
            <person name="Karaoz U."/>
            <person name="Brodie E.L."/>
            <person name="Williams K.H."/>
            <person name="Hubbard S.S."/>
            <person name="Banfield J.F."/>
        </authorList>
    </citation>
    <scope>NUCLEOTIDE SEQUENCE [LARGE SCALE GENOMIC DNA]</scope>
</reference>
<evidence type="ECO:0000313" key="1">
    <source>
        <dbReference type="EMBL" id="OHB01944.1"/>
    </source>
</evidence>
<dbReference type="STRING" id="1802758.A3A96_00695"/>
<proteinExistence type="predicted"/>
<name>A0A1G2TXH8_9BACT</name>
<comment type="caution">
    <text evidence="1">The sequence shown here is derived from an EMBL/GenBank/DDBJ whole genome shotgun (WGS) entry which is preliminary data.</text>
</comment>
<sequence length="103" mass="11592">MVHTNQKSVSEVREILADLLEAFFVEEGADPEEVITLLEHRTPGQKRGFLWALQGALNAAGLKARSESNNNPFEETEDLIIRYGLMTFYEAAQFNLSSFLTKS</sequence>
<gene>
    <name evidence="1" type="ORF">A3A96_00695</name>
</gene>
<dbReference type="AlphaFoldDB" id="A0A1G2TXH8"/>
<accession>A0A1G2TXH8</accession>
<evidence type="ECO:0000313" key="2">
    <source>
        <dbReference type="Proteomes" id="UP000177707"/>
    </source>
</evidence>